<dbReference type="Proteomes" id="UP000698800">
    <property type="component" value="Unassembled WGS sequence"/>
</dbReference>
<dbReference type="SUPFAM" id="SSF52833">
    <property type="entry name" value="Thioredoxin-like"/>
    <property type="match status" value="1"/>
</dbReference>
<accession>A0A9P8I588</accession>
<dbReference type="OrthoDB" id="60822at2759"/>
<gene>
    <name evidence="3" type="ORF">FGG08_004663</name>
</gene>
<reference evidence="3" key="1">
    <citation type="submission" date="2021-03" db="EMBL/GenBank/DDBJ databases">
        <title>Comparative genomics and phylogenomic investigation of the class Geoglossomycetes provide insights into ecological specialization and systematics.</title>
        <authorList>
            <person name="Melie T."/>
            <person name="Pirro S."/>
            <person name="Miller A.N."/>
            <person name="Quandt A."/>
        </authorList>
    </citation>
    <scope>NUCLEOTIDE SEQUENCE</scope>
    <source>
        <strain evidence="3">GBOQ0MN5Z8</strain>
    </source>
</reference>
<dbReference type="Gene3D" id="3.40.30.10">
    <property type="entry name" value="Glutaredoxin"/>
    <property type="match status" value="1"/>
</dbReference>
<dbReference type="InterPro" id="IPR036249">
    <property type="entry name" value="Thioredoxin-like_sf"/>
</dbReference>
<dbReference type="AlphaFoldDB" id="A0A9P8I588"/>
<dbReference type="PANTHER" id="PTHR36417:SF2">
    <property type="entry name" value="SELENOPROTEIN DOMAIN PROTEIN (AFU_ORTHOLOGUE AFUA_1G05220)"/>
    <property type="match status" value="1"/>
</dbReference>
<comment type="caution">
    <text evidence="3">The sequence shown here is derived from an EMBL/GenBank/DDBJ whole genome shotgun (WGS) entry which is preliminary data.</text>
</comment>
<keyword evidence="1" id="KW-0676">Redox-active center</keyword>
<evidence type="ECO:0000313" key="3">
    <source>
        <dbReference type="EMBL" id="KAH0538775.1"/>
    </source>
</evidence>
<sequence length="148" mass="16259">MSTLELALTTAGNIPTNIRPNPSDIDKYAQELLSTFPTVLGEVALVPATGGLFLVEIQYLATTEGGVGQEQVKRLWDRKTEGGFPETKELKKRVRDCVEPGRDLGHVDRKKEAVVNVQDEGRDSQEGRRPEVLDGEETKPNIVCEGCP</sequence>
<organism evidence="3 4">
    <name type="scientific">Glutinoglossum americanum</name>
    <dbReference type="NCBI Taxonomy" id="1670608"/>
    <lineage>
        <taxon>Eukaryota</taxon>
        <taxon>Fungi</taxon>
        <taxon>Dikarya</taxon>
        <taxon>Ascomycota</taxon>
        <taxon>Pezizomycotina</taxon>
        <taxon>Geoglossomycetes</taxon>
        <taxon>Geoglossales</taxon>
        <taxon>Geoglossaceae</taxon>
        <taxon>Glutinoglossum</taxon>
    </lineage>
</organism>
<dbReference type="InterPro" id="IPR011893">
    <property type="entry name" value="Selenoprotein_Rdx-typ"/>
</dbReference>
<keyword evidence="4" id="KW-1185">Reference proteome</keyword>
<evidence type="ECO:0000256" key="1">
    <source>
        <dbReference type="ARBA" id="ARBA00023284"/>
    </source>
</evidence>
<evidence type="ECO:0000256" key="2">
    <source>
        <dbReference type="SAM" id="MobiDB-lite"/>
    </source>
</evidence>
<proteinExistence type="predicted"/>
<dbReference type="PANTHER" id="PTHR36417">
    <property type="entry name" value="SELENOPROTEIN DOMAIN PROTEIN (AFU_ORTHOLOGUE AFUA_1G05220)"/>
    <property type="match status" value="1"/>
</dbReference>
<feature type="region of interest" description="Disordered" evidence="2">
    <location>
        <begin position="116"/>
        <end position="148"/>
    </location>
</feature>
<dbReference type="EMBL" id="JAGHQL010000097">
    <property type="protein sequence ID" value="KAH0538775.1"/>
    <property type="molecule type" value="Genomic_DNA"/>
</dbReference>
<feature type="compositionally biased region" description="Basic and acidic residues" evidence="2">
    <location>
        <begin position="116"/>
        <end position="139"/>
    </location>
</feature>
<evidence type="ECO:0000313" key="4">
    <source>
        <dbReference type="Proteomes" id="UP000698800"/>
    </source>
</evidence>
<name>A0A9P8I588_9PEZI</name>
<protein>
    <recommendedName>
        <fullName evidence="5">Rdx family-domain-containing protein</fullName>
    </recommendedName>
</protein>
<dbReference type="Pfam" id="PF10262">
    <property type="entry name" value="Rdx"/>
    <property type="match status" value="1"/>
</dbReference>
<evidence type="ECO:0008006" key="5">
    <source>
        <dbReference type="Google" id="ProtNLM"/>
    </source>
</evidence>